<dbReference type="Pfam" id="PF00147">
    <property type="entry name" value="Fibrinogen_C"/>
    <property type="match status" value="1"/>
</dbReference>
<keyword evidence="5" id="KW-1185">Reference proteome</keyword>
<evidence type="ECO:0000313" key="5">
    <source>
        <dbReference type="Proteomes" id="UP001295444"/>
    </source>
</evidence>
<evidence type="ECO:0000313" key="4">
    <source>
        <dbReference type="EMBL" id="CAH2316436.1"/>
    </source>
</evidence>
<organism evidence="4 5">
    <name type="scientific">Pelobates cultripes</name>
    <name type="common">Western spadefoot toad</name>
    <dbReference type="NCBI Taxonomy" id="61616"/>
    <lineage>
        <taxon>Eukaryota</taxon>
        <taxon>Metazoa</taxon>
        <taxon>Chordata</taxon>
        <taxon>Craniata</taxon>
        <taxon>Vertebrata</taxon>
        <taxon>Euteleostomi</taxon>
        <taxon>Amphibia</taxon>
        <taxon>Batrachia</taxon>
        <taxon>Anura</taxon>
        <taxon>Pelobatoidea</taxon>
        <taxon>Pelobatidae</taxon>
        <taxon>Pelobates</taxon>
    </lineage>
</organism>
<evidence type="ECO:0000256" key="2">
    <source>
        <dbReference type="SAM" id="MobiDB-lite"/>
    </source>
</evidence>
<feature type="region of interest" description="Disordered" evidence="2">
    <location>
        <begin position="162"/>
        <end position="204"/>
    </location>
</feature>
<proteinExistence type="predicted"/>
<keyword evidence="1" id="KW-1015">Disulfide bond</keyword>
<name>A0AAD1T1R6_PELCU</name>
<dbReference type="GO" id="GO:0003823">
    <property type="term" value="F:antigen binding"/>
    <property type="evidence" value="ECO:0007669"/>
    <property type="project" value="TreeGrafter"/>
</dbReference>
<dbReference type="FunFam" id="3.90.215.10:FF:000001">
    <property type="entry name" value="Tenascin isoform 1"/>
    <property type="match status" value="1"/>
</dbReference>
<dbReference type="GO" id="GO:0005615">
    <property type="term" value="C:extracellular space"/>
    <property type="evidence" value="ECO:0007669"/>
    <property type="project" value="TreeGrafter"/>
</dbReference>
<dbReference type="PROSITE" id="PS51406">
    <property type="entry name" value="FIBRINOGEN_C_2"/>
    <property type="match status" value="1"/>
</dbReference>
<dbReference type="EMBL" id="OW240920">
    <property type="protein sequence ID" value="CAH2316436.1"/>
    <property type="molecule type" value="Genomic_DNA"/>
</dbReference>
<dbReference type="AlphaFoldDB" id="A0AAD1T1R6"/>
<dbReference type="InterPro" id="IPR036056">
    <property type="entry name" value="Fibrinogen-like_C"/>
</dbReference>
<dbReference type="GO" id="GO:0005102">
    <property type="term" value="F:signaling receptor binding"/>
    <property type="evidence" value="ECO:0007669"/>
    <property type="project" value="TreeGrafter"/>
</dbReference>
<dbReference type="CDD" id="cd00087">
    <property type="entry name" value="FReD"/>
    <property type="match status" value="1"/>
</dbReference>
<dbReference type="GO" id="GO:0097367">
    <property type="term" value="F:carbohydrate derivative binding"/>
    <property type="evidence" value="ECO:0007669"/>
    <property type="project" value="TreeGrafter"/>
</dbReference>
<dbReference type="Proteomes" id="UP001295444">
    <property type="component" value="Chromosome 09"/>
</dbReference>
<dbReference type="PANTHER" id="PTHR19143:SF467">
    <property type="entry name" value="FICOLIN-2-LIKE"/>
    <property type="match status" value="1"/>
</dbReference>
<feature type="domain" description="Fibrinogen C-terminal" evidence="3">
    <location>
        <begin position="207"/>
        <end position="427"/>
    </location>
</feature>
<evidence type="ECO:0000259" key="3">
    <source>
        <dbReference type="PROSITE" id="PS51406"/>
    </source>
</evidence>
<dbReference type="InterPro" id="IPR002181">
    <property type="entry name" value="Fibrinogen_a/b/g_C_dom"/>
</dbReference>
<sequence>MRAQYCLRYAVSKCIWMVRRFSSVVWGRGYLRMSEGEPGANGQKGYRLMCIDSLDTGGEVLSYREKGDPGSSEIIYVSLRGAAKNYATGECGHEVDKEKKVLFYEHNFSVFSIISSFRKFPRWKYMTLAICLLTVLSHAEDVCPDVKIVGVGNSDKLTILRGCPGSPGSPGSKGDIGPLGEKGRDGIPGKTGSPGQKGEKGESVTLPSTYGAARNCKELLDQGLVLSDWYTIYPDGETQLKVLCDMDTDGGGWIVFQRRWDGSVIFFRDWKTYKKGFGSRLNEFWLGNDNLHMLTSAGQRSTWELRVDLQDFENTKHFAKYSSFQIQGESEKYKLLLGEFTHGNAGDSLTFQNNMMFSTYDQDNDADSINCAETHKGAWWYNKCHHSNLNGQYLLRVHSTYADGINWRTGKGYNYSYKYSEMKIRPV</sequence>
<dbReference type="GO" id="GO:0001867">
    <property type="term" value="P:complement activation, lectin pathway"/>
    <property type="evidence" value="ECO:0007669"/>
    <property type="project" value="TreeGrafter"/>
</dbReference>
<protein>
    <recommendedName>
        <fullName evidence="3">Fibrinogen C-terminal domain-containing protein</fullName>
    </recommendedName>
</protein>
<reference evidence="4" key="1">
    <citation type="submission" date="2022-03" db="EMBL/GenBank/DDBJ databases">
        <authorList>
            <person name="Alioto T."/>
            <person name="Alioto T."/>
            <person name="Gomez Garrido J."/>
        </authorList>
    </citation>
    <scope>NUCLEOTIDE SEQUENCE</scope>
</reference>
<gene>
    <name evidence="4" type="ORF">PECUL_23A059482</name>
</gene>
<evidence type="ECO:0000256" key="1">
    <source>
        <dbReference type="ARBA" id="ARBA00023157"/>
    </source>
</evidence>
<dbReference type="InterPro" id="IPR008160">
    <property type="entry name" value="Collagen"/>
</dbReference>
<dbReference type="SUPFAM" id="SSF56496">
    <property type="entry name" value="Fibrinogen C-terminal domain-like"/>
    <property type="match status" value="1"/>
</dbReference>
<dbReference type="InterPro" id="IPR020837">
    <property type="entry name" value="Fibrinogen_CS"/>
</dbReference>
<dbReference type="Gene3D" id="3.90.215.10">
    <property type="entry name" value="Gamma Fibrinogen, chain A, domain 1"/>
    <property type="match status" value="1"/>
</dbReference>
<dbReference type="InterPro" id="IPR014716">
    <property type="entry name" value="Fibrinogen_a/b/g_C_1"/>
</dbReference>
<dbReference type="Pfam" id="PF01391">
    <property type="entry name" value="Collagen"/>
    <property type="match status" value="1"/>
</dbReference>
<dbReference type="PANTHER" id="PTHR19143">
    <property type="entry name" value="FIBRINOGEN/TENASCIN/ANGIOPOEITIN"/>
    <property type="match status" value="1"/>
</dbReference>
<dbReference type="PROSITE" id="PS00514">
    <property type="entry name" value="FIBRINOGEN_C_1"/>
    <property type="match status" value="1"/>
</dbReference>
<dbReference type="NCBIfam" id="NF040941">
    <property type="entry name" value="GGGWT_bact"/>
    <property type="match status" value="1"/>
</dbReference>
<dbReference type="InterPro" id="IPR050373">
    <property type="entry name" value="Fibrinogen_C-term_domain"/>
</dbReference>
<dbReference type="SMART" id="SM00186">
    <property type="entry name" value="FBG"/>
    <property type="match status" value="1"/>
</dbReference>
<accession>A0AAD1T1R6</accession>